<keyword evidence="3" id="KW-0812">Transmembrane</keyword>
<keyword evidence="1" id="KW-0175">Coiled coil</keyword>
<feature type="compositionally biased region" description="Basic and acidic residues" evidence="2">
    <location>
        <begin position="803"/>
        <end position="820"/>
    </location>
</feature>
<keyword evidence="5" id="KW-1185">Reference proteome</keyword>
<accession>A0A2T5VI63</accession>
<feature type="region of interest" description="Disordered" evidence="2">
    <location>
        <begin position="1"/>
        <end position="21"/>
    </location>
</feature>
<feature type="region of interest" description="Disordered" evidence="2">
    <location>
        <begin position="738"/>
        <end position="773"/>
    </location>
</feature>
<keyword evidence="3" id="KW-0472">Membrane</keyword>
<evidence type="ECO:0000313" key="4">
    <source>
        <dbReference type="EMBL" id="PTW63451.1"/>
    </source>
</evidence>
<dbReference type="AlphaFoldDB" id="A0A2T5VI63"/>
<feature type="transmembrane region" description="Helical" evidence="3">
    <location>
        <begin position="78"/>
        <end position="96"/>
    </location>
</feature>
<feature type="transmembrane region" description="Helical" evidence="3">
    <location>
        <begin position="49"/>
        <end position="72"/>
    </location>
</feature>
<feature type="coiled-coil region" evidence="1">
    <location>
        <begin position="530"/>
        <end position="588"/>
    </location>
</feature>
<dbReference type="Pfam" id="PF13779">
    <property type="entry name" value="DUF4175"/>
    <property type="match status" value="1"/>
</dbReference>
<protein>
    <submittedName>
        <fullName evidence="4">Uncharacterized protein (TIGR02302 family)</fullName>
    </submittedName>
</protein>
<dbReference type="NCBIfam" id="TIGR02302">
    <property type="entry name" value="aProt_lowcomp"/>
    <property type="match status" value="1"/>
</dbReference>
<evidence type="ECO:0000313" key="5">
    <source>
        <dbReference type="Proteomes" id="UP000244081"/>
    </source>
</evidence>
<name>A0A2T5VI63_9HYPH</name>
<dbReference type="InterPro" id="IPR012683">
    <property type="entry name" value="CHP02302_TM"/>
</dbReference>
<evidence type="ECO:0000256" key="1">
    <source>
        <dbReference type="SAM" id="Coils"/>
    </source>
</evidence>
<gene>
    <name evidence="4" type="ORF">C8N35_1011505</name>
</gene>
<proteinExistence type="predicted"/>
<organism evidence="4 5">
    <name type="scientific">Breoghania corrubedonensis</name>
    <dbReference type="NCBI Taxonomy" id="665038"/>
    <lineage>
        <taxon>Bacteria</taxon>
        <taxon>Pseudomonadati</taxon>
        <taxon>Pseudomonadota</taxon>
        <taxon>Alphaproteobacteria</taxon>
        <taxon>Hyphomicrobiales</taxon>
        <taxon>Stappiaceae</taxon>
        <taxon>Breoghania</taxon>
    </lineage>
</organism>
<dbReference type="EMBL" id="QAYG01000001">
    <property type="protein sequence ID" value="PTW63451.1"/>
    <property type="molecule type" value="Genomic_DNA"/>
</dbReference>
<feature type="region of interest" description="Disordered" evidence="2">
    <location>
        <begin position="788"/>
        <end position="831"/>
    </location>
</feature>
<feature type="region of interest" description="Disordered" evidence="2">
    <location>
        <begin position="273"/>
        <end position="298"/>
    </location>
</feature>
<feature type="compositionally biased region" description="Low complexity" evidence="2">
    <location>
        <begin position="696"/>
        <end position="708"/>
    </location>
</feature>
<feature type="transmembrane region" description="Helical" evidence="3">
    <location>
        <begin position="170"/>
        <end position="187"/>
    </location>
</feature>
<sequence length="869" mass="96128">MSDHRDPPGRVSSGSDPAGRDPKAVFERRLERALALARAGLFWERLWPVLYRVLIVGGLFLALSWLGFWWILPVWLRWVGLAVFAGAITFAARPALKLGWPTRAQGLARLEEAGHYSHHPLATLEDRLATDESDPTVRALWQAHRDRALKALGALKAGWPHPQAFRRDPWGARVIVAMLLVVGFAVSTGDRGARTISAFTGSEAPEARIGRIDAWVTPPAYTRRPPIFLTGDMGPARDPQAVVTVPEGSVVIVRAQGDSRDLKVTFVTGISGAGTSATGQTESDVAPETPRDPNAASDAPLEHRVTLAANGAVEVRRGGATVDLWRFAVEPDENPVISFLGEPEGQLSGTLKLAYEVSDDFGVVSARAVIEPTADATTIAGATGEPHPLYEAPAFPLSLPHRRAREGKGETFKDLTAHPWAGSKVKLTLVATDEAGQEGRSQTKLITLPERRFTKPLARAIVEQRRNLALDANLQPQVVDAMDMLMLAPDEFMDNPKNFLGMKFVYARLNEASGDDELREVADLMWELALSIEDGDLSVAERELRQAQERLRDALERGASDEEIAKLTQELREALQRYMQALAEQLKNNPQAMQPMDPNSQMLRSHDLEEMLRKIEELAKNGARDAARDLLSQMQRMLENLQTGRNQQMPQGRQSQEMMKMLNELADMIRRQQDLMDQTHRQGQQGEDQEGREGQRGQQGQNGQQMTQEQLAEALKRLQEGQNGLAQRLQQLMDQMGKNGMQQPGELGEAGKSMGRAGEALGEGRPGDAVGDQGQALEALRRGAQQLGEQMMGPGGPGGLVRQDGRNNEDPLGRPRRTEGPDYGNRVKVPDDIDIQRARRILEELRRRFSDPERPQGELDYLERLLKRE</sequence>
<evidence type="ECO:0000256" key="3">
    <source>
        <dbReference type="SAM" id="Phobius"/>
    </source>
</evidence>
<evidence type="ECO:0000256" key="2">
    <source>
        <dbReference type="SAM" id="MobiDB-lite"/>
    </source>
</evidence>
<comment type="caution">
    <text evidence="4">The sequence shown here is derived from an EMBL/GenBank/DDBJ whole genome shotgun (WGS) entry which is preliminary data.</text>
</comment>
<dbReference type="Proteomes" id="UP000244081">
    <property type="component" value="Unassembled WGS sequence"/>
</dbReference>
<keyword evidence="3" id="KW-1133">Transmembrane helix</keyword>
<feature type="region of interest" description="Disordered" evidence="2">
    <location>
        <begin position="677"/>
        <end position="708"/>
    </location>
</feature>
<reference evidence="4 5" key="1">
    <citation type="submission" date="2018-04" db="EMBL/GenBank/DDBJ databases">
        <title>Genomic Encyclopedia of Archaeal and Bacterial Type Strains, Phase II (KMG-II): from individual species to whole genera.</title>
        <authorList>
            <person name="Goeker M."/>
        </authorList>
    </citation>
    <scope>NUCLEOTIDE SEQUENCE [LARGE SCALE GENOMIC DNA]</scope>
    <source>
        <strain evidence="4 5">DSM 23382</strain>
    </source>
</reference>